<dbReference type="Proteomes" id="UP001485043">
    <property type="component" value="Unassembled WGS sequence"/>
</dbReference>
<feature type="compositionally biased region" description="Polar residues" evidence="1">
    <location>
        <begin position="31"/>
        <end position="50"/>
    </location>
</feature>
<organism evidence="2 3">
    <name type="scientific">Apatococcus fuscideae</name>
    <dbReference type="NCBI Taxonomy" id="2026836"/>
    <lineage>
        <taxon>Eukaryota</taxon>
        <taxon>Viridiplantae</taxon>
        <taxon>Chlorophyta</taxon>
        <taxon>core chlorophytes</taxon>
        <taxon>Trebouxiophyceae</taxon>
        <taxon>Chlorellales</taxon>
        <taxon>Chlorellaceae</taxon>
        <taxon>Apatococcus</taxon>
    </lineage>
</organism>
<evidence type="ECO:0000313" key="3">
    <source>
        <dbReference type="Proteomes" id="UP001485043"/>
    </source>
</evidence>
<protein>
    <recommendedName>
        <fullName evidence="4">Mucin-associated surface protein (MASP)</fullName>
    </recommendedName>
</protein>
<name>A0AAW1TFM6_9CHLO</name>
<evidence type="ECO:0008006" key="4">
    <source>
        <dbReference type="Google" id="ProtNLM"/>
    </source>
</evidence>
<accession>A0AAW1TFM6</accession>
<comment type="caution">
    <text evidence="2">The sequence shown here is derived from an EMBL/GenBank/DDBJ whole genome shotgun (WGS) entry which is preliminary data.</text>
</comment>
<sequence>MHRTALSELLQALRSCPLAYSRSVSAKTSIRTSTGQLSNQNQIHTSSLASFPTDREYLPGEVPEGTPGDDAADKPGKTIDVGGANTEGELQENRDDGEKESPGGVQPPGPHPDRKKPEPKAEKKPDLPDGLNEENRRSGVASDVMKPAGNSADNDSDRQSGMGETPNAPPKPKYEQK</sequence>
<gene>
    <name evidence="2" type="ORF">WJX84_010327</name>
</gene>
<feature type="compositionally biased region" description="Basic and acidic residues" evidence="1">
    <location>
        <begin position="91"/>
        <end position="101"/>
    </location>
</feature>
<evidence type="ECO:0000256" key="1">
    <source>
        <dbReference type="SAM" id="MobiDB-lite"/>
    </source>
</evidence>
<feature type="region of interest" description="Disordered" evidence="1">
    <location>
        <begin position="31"/>
        <end position="177"/>
    </location>
</feature>
<proteinExistence type="predicted"/>
<reference evidence="2 3" key="1">
    <citation type="journal article" date="2024" name="Nat. Commun.">
        <title>Phylogenomics reveals the evolutionary origins of lichenization in chlorophyte algae.</title>
        <authorList>
            <person name="Puginier C."/>
            <person name="Libourel C."/>
            <person name="Otte J."/>
            <person name="Skaloud P."/>
            <person name="Haon M."/>
            <person name="Grisel S."/>
            <person name="Petersen M."/>
            <person name="Berrin J.G."/>
            <person name="Delaux P.M."/>
            <person name="Dal Grande F."/>
            <person name="Keller J."/>
        </authorList>
    </citation>
    <scope>NUCLEOTIDE SEQUENCE [LARGE SCALE GENOMIC DNA]</scope>
    <source>
        <strain evidence="2 3">SAG 2523</strain>
    </source>
</reference>
<evidence type="ECO:0000313" key="2">
    <source>
        <dbReference type="EMBL" id="KAK9867271.1"/>
    </source>
</evidence>
<dbReference type="EMBL" id="JALJOV010000098">
    <property type="protein sequence ID" value="KAK9867271.1"/>
    <property type="molecule type" value="Genomic_DNA"/>
</dbReference>
<feature type="compositionally biased region" description="Basic and acidic residues" evidence="1">
    <location>
        <begin position="111"/>
        <end position="137"/>
    </location>
</feature>
<dbReference type="AlphaFoldDB" id="A0AAW1TFM6"/>
<keyword evidence="3" id="KW-1185">Reference proteome</keyword>